<dbReference type="Gene3D" id="3.20.20.300">
    <property type="entry name" value="Glycoside hydrolase, family 3, N-terminal domain"/>
    <property type="match status" value="1"/>
</dbReference>
<comment type="catalytic activity">
    <reaction evidence="1">
        <text>Hydrolysis of terminal non-reducing N-acetyl-D-hexosamine residues in N-acetyl-beta-D-hexosaminides.</text>
        <dbReference type="EC" id="3.2.1.52"/>
    </reaction>
</comment>
<dbReference type="GO" id="GO:0005975">
    <property type="term" value="P:carbohydrate metabolic process"/>
    <property type="evidence" value="ECO:0007669"/>
    <property type="project" value="InterPro"/>
</dbReference>
<dbReference type="GO" id="GO:0004563">
    <property type="term" value="F:beta-N-acetylhexosaminidase activity"/>
    <property type="evidence" value="ECO:0007669"/>
    <property type="project" value="UniProtKB-EC"/>
</dbReference>
<feature type="domain" description="Glycoside hydrolase family 3 N-terminal" evidence="6">
    <location>
        <begin position="17"/>
        <end position="347"/>
    </location>
</feature>
<dbReference type="InterPro" id="IPR019800">
    <property type="entry name" value="Glyco_hydro_3_AS"/>
</dbReference>
<evidence type="ECO:0000256" key="2">
    <source>
        <dbReference type="ARBA" id="ARBA00005336"/>
    </source>
</evidence>
<evidence type="ECO:0000259" key="6">
    <source>
        <dbReference type="Pfam" id="PF00933"/>
    </source>
</evidence>
<evidence type="ECO:0000256" key="3">
    <source>
        <dbReference type="ARBA" id="ARBA00012663"/>
    </source>
</evidence>
<dbReference type="InterPro" id="IPR001764">
    <property type="entry name" value="Glyco_hydro_3_N"/>
</dbReference>
<dbReference type="GO" id="GO:0009254">
    <property type="term" value="P:peptidoglycan turnover"/>
    <property type="evidence" value="ECO:0007669"/>
    <property type="project" value="TreeGrafter"/>
</dbReference>
<organism evidence="7 8">
    <name type="scientific">Aquimarina algicola</name>
    <dbReference type="NCBI Taxonomy" id="2589995"/>
    <lineage>
        <taxon>Bacteria</taxon>
        <taxon>Pseudomonadati</taxon>
        <taxon>Bacteroidota</taxon>
        <taxon>Flavobacteriia</taxon>
        <taxon>Flavobacteriales</taxon>
        <taxon>Flavobacteriaceae</taxon>
        <taxon>Aquimarina</taxon>
    </lineage>
</organism>
<dbReference type="Pfam" id="PF00933">
    <property type="entry name" value="Glyco_hydro_3"/>
    <property type="match status" value="1"/>
</dbReference>
<dbReference type="AlphaFoldDB" id="A0A504J316"/>
<reference evidence="7 8" key="1">
    <citation type="submission" date="2019-06" db="EMBL/GenBank/DDBJ databases">
        <authorList>
            <person name="Meng X."/>
        </authorList>
    </citation>
    <scope>NUCLEOTIDE SEQUENCE [LARGE SCALE GENOMIC DNA]</scope>
    <source>
        <strain evidence="7 8">M625</strain>
    </source>
</reference>
<keyword evidence="4 7" id="KW-0378">Hydrolase</keyword>
<gene>
    <name evidence="7" type="ORF">FHK87_14680</name>
</gene>
<comment type="similarity">
    <text evidence="2">Belongs to the glycosyl hydrolase 3 family.</text>
</comment>
<keyword evidence="5" id="KW-0326">Glycosidase</keyword>
<dbReference type="EC" id="3.2.1.52" evidence="3"/>
<accession>A0A504J316</accession>
<evidence type="ECO:0000256" key="4">
    <source>
        <dbReference type="ARBA" id="ARBA00022801"/>
    </source>
</evidence>
<sequence length="522" mass="58490">MINMAWDKETHNISKTEKIGQLFFPAAFINDSDQEIKKVEELITNHYIGGLTFFHSRASAATNFEGKQKVIINKDSLHRLSELIQHYQSIATTPLLMSIDAEWGLAMRVENTPQYPYAITLGALPKHQEELIYKVGQYIGQDLASIGIHFNLAPVADTNTNPNNPVIGYRSFGEDKEHVVSCAISYYKGLKDSGVLGCFKHFPGHGDTLVDSHLGLPVLSKSREDIDQQELYPFRTAIAHDIDSIMIGHLAIPALTEGKNIPATLSSTIIKDILREELGYKGVVISDALNMHSVSKLYPQKGHLEWQAFYAGNDILCFSEHVEEGIRTIEKNASDAQIEKSYKRVSELKKKAFTKAALPSKIDSQKAESLNLDIAKAALTAYKYDENSFKNFLLAPFDAIMIGNRKQCHFFDEISKHVTFKTINSEVEVSANQVLIALFPPAIKPKDSFGINSEDIDTIERLSQKKNVLIYIFGNPYATQVFQHQHINNIILMYQDFLSFQHIATQHFLGGFKAVGSLPVTL</sequence>
<comment type="caution">
    <text evidence="7">The sequence shown here is derived from an EMBL/GenBank/DDBJ whole genome shotgun (WGS) entry which is preliminary data.</text>
</comment>
<evidence type="ECO:0000313" key="8">
    <source>
        <dbReference type="Proteomes" id="UP000315540"/>
    </source>
</evidence>
<dbReference type="EMBL" id="VFWZ01000004">
    <property type="protein sequence ID" value="TPN85267.1"/>
    <property type="molecule type" value="Genomic_DNA"/>
</dbReference>
<dbReference type="SUPFAM" id="SSF51445">
    <property type="entry name" value="(Trans)glycosidases"/>
    <property type="match status" value="1"/>
</dbReference>
<protein>
    <recommendedName>
        <fullName evidence="3">beta-N-acetylhexosaminidase</fullName>
        <ecNumber evidence="3">3.2.1.52</ecNumber>
    </recommendedName>
</protein>
<evidence type="ECO:0000256" key="5">
    <source>
        <dbReference type="ARBA" id="ARBA00023295"/>
    </source>
</evidence>
<dbReference type="OrthoDB" id="9805821at2"/>
<dbReference type="InterPro" id="IPR017853">
    <property type="entry name" value="GH"/>
</dbReference>
<dbReference type="InterPro" id="IPR050226">
    <property type="entry name" value="NagZ_Beta-hexosaminidase"/>
</dbReference>
<proteinExistence type="inferred from homology"/>
<dbReference type="PROSITE" id="PS00775">
    <property type="entry name" value="GLYCOSYL_HYDROL_F3"/>
    <property type="match status" value="1"/>
</dbReference>
<dbReference type="PANTHER" id="PTHR30480:SF13">
    <property type="entry name" value="BETA-HEXOSAMINIDASE"/>
    <property type="match status" value="1"/>
</dbReference>
<keyword evidence="8" id="KW-1185">Reference proteome</keyword>
<evidence type="ECO:0000256" key="1">
    <source>
        <dbReference type="ARBA" id="ARBA00001231"/>
    </source>
</evidence>
<dbReference type="PANTHER" id="PTHR30480">
    <property type="entry name" value="BETA-HEXOSAMINIDASE-RELATED"/>
    <property type="match status" value="1"/>
</dbReference>
<name>A0A504J316_9FLAO</name>
<evidence type="ECO:0000313" key="7">
    <source>
        <dbReference type="EMBL" id="TPN85267.1"/>
    </source>
</evidence>
<dbReference type="Proteomes" id="UP000315540">
    <property type="component" value="Unassembled WGS sequence"/>
</dbReference>
<dbReference type="InterPro" id="IPR036962">
    <property type="entry name" value="Glyco_hydro_3_N_sf"/>
</dbReference>